<dbReference type="GO" id="GO:0008615">
    <property type="term" value="P:pyridoxine biosynthetic process"/>
    <property type="evidence" value="ECO:0007669"/>
    <property type="project" value="UniProtKB-UniRule"/>
</dbReference>
<dbReference type="NCBIfam" id="NF003627">
    <property type="entry name" value="PRK05265.1-5"/>
    <property type="match status" value="1"/>
</dbReference>
<sequence>MTLGVNIDHIAVLREARKINDPDPLMALAICAQSGADQITIHLREDRRHIHDEDARRIVAASPLPVNLECAIEPSIIDIVCALRPHRATLVPEKREEVTTEGGLDVTGNYQSILNAITKLNEHEIEVSLFIDPTREAIEASERLGVQWVELHTGSYANLYAMRHSALPHTHHAIKSLNLPRRDLDNLLENAYGALVDAANYARSLGLKVAAGHGLNYQNISPIVNIDTIEELNIGQSIIARSVFTGLATAVSD</sequence>
<protein>
    <recommendedName>
        <fullName evidence="4">Pyridoxine 5'-phosphate synthase</fullName>
        <ecNumber evidence="4">2.6.99.2</ecNumber>
    </recommendedName>
</protein>
<dbReference type="AlphaFoldDB" id="A0A2D3WCS1"/>
<dbReference type="Gene3D" id="3.20.20.70">
    <property type="entry name" value="Aldolase class I"/>
    <property type="match status" value="1"/>
</dbReference>
<dbReference type="EC" id="2.6.99.2" evidence="4"/>
<dbReference type="NCBIfam" id="NF003625">
    <property type="entry name" value="PRK05265.1-3"/>
    <property type="match status" value="1"/>
</dbReference>
<dbReference type="InterPro" id="IPR013785">
    <property type="entry name" value="Aldolase_TIM"/>
</dbReference>
<name>A0A2D3WCS1_9BACT</name>
<evidence type="ECO:0000256" key="4">
    <source>
        <dbReference type="NCBIfam" id="TIGR00559"/>
    </source>
</evidence>
<dbReference type="InterPro" id="IPR036130">
    <property type="entry name" value="Pyridoxine-5'_phos_synth"/>
</dbReference>
<dbReference type="NCBIfam" id="TIGR00559">
    <property type="entry name" value="pdxJ"/>
    <property type="match status" value="1"/>
</dbReference>
<organism evidence="5 6">
    <name type="scientific">Sulfuricurvum kujiense</name>
    <dbReference type="NCBI Taxonomy" id="148813"/>
    <lineage>
        <taxon>Bacteria</taxon>
        <taxon>Pseudomonadati</taxon>
        <taxon>Campylobacterota</taxon>
        <taxon>Epsilonproteobacteria</taxon>
        <taxon>Campylobacterales</taxon>
        <taxon>Sulfurimonadaceae</taxon>
        <taxon>Sulfuricurvum</taxon>
    </lineage>
</organism>
<reference evidence="5 6" key="1">
    <citation type="journal article" date="2017" name="Front. Microbiol.">
        <title>Comparative Genomic Analysis of the Class Epsilonproteobacteria and Proposed Reclassification to Epsilonbacteraeota (phyl. nov.).</title>
        <authorList>
            <person name="Waite D.W."/>
            <person name="Vanwonterghem I."/>
            <person name="Rinke C."/>
            <person name="Parks D.H."/>
            <person name="Zhang Y."/>
            <person name="Takai K."/>
            <person name="Sievert S.M."/>
            <person name="Simon J."/>
            <person name="Campbell B.J."/>
            <person name="Hanson T.E."/>
            <person name="Woyke T."/>
            <person name="Klotz M.G."/>
            <person name="Hugenholtz P."/>
        </authorList>
    </citation>
    <scope>NUCLEOTIDE SEQUENCE [LARGE SCALE GENOMIC DNA]</scope>
    <source>
        <strain evidence="5">UBA12443</strain>
    </source>
</reference>
<keyword evidence="3" id="KW-0664">Pyridoxine biosynthesis</keyword>
<dbReference type="HAMAP" id="MF_00279">
    <property type="entry name" value="PdxJ"/>
    <property type="match status" value="1"/>
</dbReference>
<dbReference type="CDD" id="cd00003">
    <property type="entry name" value="PNPsynthase"/>
    <property type="match status" value="1"/>
</dbReference>
<dbReference type="GO" id="GO:0033856">
    <property type="term" value="F:pyridoxine 5'-phosphate synthase activity"/>
    <property type="evidence" value="ECO:0007669"/>
    <property type="project" value="UniProtKB-UniRule"/>
</dbReference>
<dbReference type="PANTHER" id="PTHR30456">
    <property type="entry name" value="PYRIDOXINE 5'-PHOSPHATE SYNTHASE"/>
    <property type="match status" value="1"/>
</dbReference>
<proteinExistence type="inferred from homology"/>
<dbReference type="SUPFAM" id="SSF63892">
    <property type="entry name" value="Pyridoxine 5'-phosphate synthase"/>
    <property type="match status" value="1"/>
</dbReference>
<dbReference type="InterPro" id="IPR004569">
    <property type="entry name" value="PyrdxlP_synth_PdxJ"/>
</dbReference>
<evidence type="ECO:0000256" key="1">
    <source>
        <dbReference type="ARBA" id="ARBA00022490"/>
    </source>
</evidence>
<dbReference type="Pfam" id="PF03740">
    <property type="entry name" value="PdxJ"/>
    <property type="match status" value="1"/>
</dbReference>
<dbReference type="Proteomes" id="UP000228859">
    <property type="component" value="Unassembled WGS sequence"/>
</dbReference>
<accession>A0A2D3WCS1</accession>
<comment type="caution">
    <text evidence="5">The sequence shown here is derived from an EMBL/GenBank/DDBJ whole genome shotgun (WGS) entry which is preliminary data.</text>
</comment>
<evidence type="ECO:0000256" key="2">
    <source>
        <dbReference type="ARBA" id="ARBA00022679"/>
    </source>
</evidence>
<evidence type="ECO:0000313" key="5">
    <source>
        <dbReference type="EMBL" id="DAB38218.1"/>
    </source>
</evidence>
<dbReference type="EMBL" id="DLUI01000101">
    <property type="protein sequence ID" value="DAB38218.1"/>
    <property type="molecule type" value="Genomic_DNA"/>
</dbReference>
<evidence type="ECO:0000256" key="3">
    <source>
        <dbReference type="ARBA" id="ARBA00023096"/>
    </source>
</evidence>
<dbReference type="GO" id="GO:0005829">
    <property type="term" value="C:cytosol"/>
    <property type="evidence" value="ECO:0007669"/>
    <property type="project" value="TreeGrafter"/>
</dbReference>
<dbReference type="PANTHER" id="PTHR30456:SF0">
    <property type="entry name" value="PYRIDOXINE 5'-PHOSPHATE SYNTHASE"/>
    <property type="match status" value="1"/>
</dbReference>
<evidence type="ECO:0000313" key="6">
    <source>
        <dbReference type="Proteomes" id="UP000228859"/>
    </source>
</evidence>
<feature type="non-terminal residue" evidence="5">
    <location>
        <position position="253"/>
    </location>
</feature>
<keyword evidence="2" id="KW-0808">Transferase</keyword>
<gene>
    <name evidence="5" type="ORF">CFH83_07070</name>
</gene>
<dbReference type="RefSeq" id="WP_303663038.1">
    <property type="nucleotide sequence ID" value="NZ_DLUI01000101.1"/>
</dbReference>
<keyword evidence="1" id="KW-0963">Cytoplasm</keyword>